<dbReference type="AlphaFoldDB" id="A0AA38JRJ5"/>
<reference evidence="1" key="1">
    <citation type="submission" date="2022-08" db="EMBL/GenBank/DDBJ databases">
        <authorList>
            <consortium name="DOE Joint Genome Institute"/>
            <person name="Min B."/>
            <person name="Sierra-Patev S."/>
            <person name="Naranjo-Ortiz M."/>
            <person name="Looney B."/>
            <person name="Konkel Z."/>
            <person name="Slot J.C."/>
            <person name="Sakamoto Y."/>
            <person name="Steenwyk J.L."/>
            <person name="Rokas A."/>
            <person name="Carro J."/>
            <person name="Camarero S."/>
            <person name="Ferreira P."/>
            <person name="Molpeceres G."/>
            <person name="Ruiz-duenas F.J."/>
            <person name="Serrano A."/>
            <person name="Henrissat B."/>
            <person name="Drula E."/>
            <person name="Hughes K.W."/>
            <person name="Mata J.L."/>
            <person name="Ishikawa N.K."/>
            <person name="Vargas-Isla R."/>
            <person name="Ushijima S."/>
            <person name="Smith C.A."/>
            <person name="Ahrendt S."/>
            <person name="Andreopoulos W."/>
            <person name="He G."/>
            <person name="LaButti K."/>
            <person name="Lipzen A."/>
            <person name="Ng V."/>
            <person name="Riley R."/>
            <person name="Sandor L."/>
            <person name="Barry K."/>
            <person name="Martinez A.T."/>
            <person name="Xiao Y."/>
            <person name="Gibbons J.G."/>
            <person name="Terashima K."/>
            <person name="Hibbett D.S."/>
            <person name="Grigoriev I.V."/>
        </authorList>
    </citation>
    <scope>NUCLEOTIDE SEQUENCE</scope>
    <source>
        <strain evidence="1">ET3784</strain>
    </source>
</reference>
<comment type="caution">
    <text evidence="1">The sequence shown here is derived from an EMBL/GenBank/DDBJ whole genome shotgun (WGS) entry which is preliminary data.</text>
</comment>
<dbReference type="EMBL" id="JANVFO010000027">
    <property type="protein sequence ID" value="KAJ3731978.1"/>
    <property type="molecule type" value="Genomic_DNA"/>
</dbReference>
<evidence type="ECO:0000313" key="2">
    <source>
        <dbReference type="Proteomes" id="UP001176059"/>
    </source>
</evidence>
<evidence type="ECO:0000313" key="1">
    <source>
        <dbReference type="EMBL" id="KAJ3731978.1"/>
    </source>
</evidence>
<sequence>MWIARLFFIVLWVTINALLIKKIPPDACLSSSASHISQCSAYVSKLTSSPSKQVADTTAVVLNWSRFPNVIQIVSLLCIPELENTIATIHVWNNSPNKISKEDFAKCPAERLKITNSPSNLYFRARFYACAEATTPFCFVQDDDYLVLPEIIQTLRLRVSKDSASTIYLLPPHEALSSALKRMRVGSNIHTSFAWLGHGAIMRQTQTRDFLALMQHLNASDDEMKMADNYYAILANVFPEVWLDQGIELGGGQAFTQGVEGEERNNRHIVQATKYLDQIMNCVHYPCIGHDIPFISLEDQTLSPVHSAPCVGRPCLLETTISLLPSTQYDLKSASHILENERLNRDSFKSGEIEDYLWHPPSHAVDGNLETGFCIPKGVRKGDTVGIDILGLRAKDRPAEVAFLVDRNGRSILLAAATLQFRVNEWINSSVPFTCVATKQDLHECSSLTPSFDFSAFQILFVRDVERRACFQEIWIRERSTSSSSDEAHFHTES</sequence>
<name>A0AA38JRJ5_9AGAR</name>
<dbReference type="Proteomes" id="UP001176059">
    <property type="component" value="Unassembled WGS sequence"/>
</dbReference>
<organism evidence="1 2">
    <name type="scientific">Lentinula guzmanii</name>
    <dbReference type="NCBI Taxonomy" id="2804957"/>
    <lineage>
        <taxon>Eukaryota</taxon>
        <taxon>Fungi</taxon>
        <taxon>Dikarya</taxon>
        <taxon>Basidiomycota</taxon>
        <taxon>Agaricomycotina</taxon>
        <taxon>Agaricomycetes</taxon>
        <taxon>Agaricomycetidae</taxon>
        <taxon>Agaricales</taxon>
        <taxon>Marasmiineae</taxon>
        <taxon>Omphalotaceae</taxon>
        <taxon>Lentinula</taxon>
    </lineage>
</organism>
<keyword evidence="2" id="KW-1185">Reference proteome</keyword>
<protein>
    <submittedName>
        <fullName evidence="1">Uncharacterized protein</fullName>
    </submittedName>
</protein>
<proteinExistence type="predicted"/>
<reference evidence="1" key="2">
    <citation type="journal article" date="2023" name="Proc. Natl. Acad. Sci. U.S.A.">
        <title>A global phylogenomic analysis of the shiitake genus Lentinula.</title>
        <authorList>
            <person name="Sierra-Patev S."/>
            <person name="Min B."/>
            <person name="Naranjo-Ortiz M."/>
            <person name="Looney B."/>
            <person name="Konkel Z."/>
            <person name="Slot J.C."/>
            <person name="Sakamoto Y."/>
            <person name="Steenwyk J.L."/>
            <person name="Rokas A."/>
            <person name="Carro J."/>
            <person name="Camarero S."/>
            <person name="Ferreira P."/>
            <person name="Molpeceres G."/>
            <person name="Ruiz-Duenas F.J."/>
            <person name="Serrano A."/>
            <person name="Henrissat B."/>
            <person name="Drula E."/>
            <person name="Hughes K.W."/>
            <person name="Mata J.L."/>
            <person name="Ishikawa N.K."/>
            <person name="Vargas-Isla R."/>
            <person name="Ushijima S."/>
            <person name="Smith C.A."/>
            <person name="Donoghue J."/>
            <person name="Ahrendt S."/>
            <person name="Andreopoulos W."/>
            <person name="He G."/>
            <person name="LaButti K."/>
            <person name="Lipzen A."/>
            <person name="Ng V."/>
            <person name="Riley R."/>
            <person name="Sandor L."/>
            <person name="Barry K."/>
            <person name="Martinez A.T."/>
            <person name="Xiao Y."/>
            <person name="Gibbons J.G."/>
            <person name="Terashima K."/>
            <person name="Grigoriev I.V."/>
            <person name="Hibbett D."/>
        </authorList>
    </citation>
    <scope>NUCLEOTIDE SEQUENCE</scope>
    <source>
        <strain evidence="1">ET3784</strain>
    </source>
</reference>
<gene>
    <name evidence="1" type="ORF">DFJ43DRAFT_1076707</name>
</gene>
<accession>A0AA38JRJ5</accession>